<proteinExistence type="predicted"/>
<reference evidence="1" key="1">
    <citation type="submission" date="2024-09" db="EMBL/GenBank/DDBJ databases">
        <title>Black Yeasts Isolated from many extreme environments.</title>
        <authorList>
            <person name="Coleine C."/>
            <person name="Stajich J.E."/>
            <person name="Selbmann L."/>
        </authorList>
    </citation>
    <scope>NUCLEOTIDE SEQUENCE</scope>
    <source>
        <strain evidence="1">CCFEE 5737</strain>
    </source>
</reference>
<accession>A0ACC3DDZ4</accession>
<evidence type="ECO:0000313" key="1">
    <source>
        <dbReference type="EMBL" id="KAK3065630.1"/>
    </source>
</evidence>
<keyword evidence="2" id="KW-1185">Reference proteome</keyword>
<evidence type="ECO:0000313" key="2">
    <source>
        <dbReference type="Proteomes" id="UP001186974"/>
    </source>
</evidence>
<dbReference type="Proteomes" id="UP001186974">
    <property type="component" value="Unassembled WGS sequence"/>
</dbReference>
<feature type="non-terminal residue" evidence="1">
    <location>
        <position position="223"/>
    </location>
</feature>
<organism evidence="1 2">
    <name type="scientific">Coniosporium uncinatum</name>
    <dbReference type="NCBI Taxonomy" id="93489"/>
    <lineage>
        <taxon>Eukaryota</taxon>
        <taxon>Fungi</taxon>
        <taxon>Dikarya</taxon>
        <taxon>Ascomycota</taxon>
        <taxon>Pezizomycotina</taxon>
        <taxon>Dothideomycetes</taxon>
        <taxon>Dothideomycetes incertae sedis</taxon>
        <taxon>Coniosporium</taxon>
    </lineage>
</organism>
<sequence>MVMDERMSEEFQPLQPQQTRVVEHADKLGGHPHQETLQAAPDIPSQDTVRPEEVIGAATGETEKRISKLEESIQYLETSVRKLGGRNNRQTVIIGDVPKDRRSRYRGEVSSQHDSQWCDGSNAAHRPSVSGSWKVPSPRSPNTQPSLLGGSSTSTVETDQKIPTPKRAASHSAINMACPPQPPADLPSSNIHEHLAPLYEALHYERNIRKTLESQIGHLQHQV</sequence>
<protein>
    <submittedName>
        <fullName evidence="1">Uncharacterized protein</fullName>
    </submittedName>
</protein>
<dbReference type="EMBL" id="JAWDJW010006321">
    <property type="protein sequence ID" value="KAK3065630.1"/>
    <property type="molecule type" value="Genomic_DNA"/>
</dbReference>
<gene>
    <name evidence="1" type="ORF">LTS18_002597</name>
</gene>
<name>A0ACC3DDZ4_9PEZI</name>
<comment type="caution">
    <text evidence="1">The sequence shown here is derived from an EMBL/GenBank/DDBJ whole genome shotgun (WGS) entry which is preliminary data.</text>
</comment>